<evidence type="ECO:0000256" key="7">
    <source>
        <dbReference type="ARBA" id="ARBA00023136"/>
    </source>
</evidence>
<dbReference type="STRING" id="762983.HMPREF9444_01953"/>
<dbReference type="InterPro" id="IPR011849">
    <property type="entry name" value="Na/pantothenate_symporter"/>
</dbReference>
<evidence type="ECO:0000256" key="9">
    <source>
        <dbReference type="SAM" id="Phobius"/>
    </source>
</evidence>
<dbReference type="GO" id="GO:0005886">
    <property type="term" value="C:plasma membrane"/>
    <property type="evidence" value="ECO:0007669"/>
    <property type="project" value="TreeGrafter"/>
</dbReference>
<feature type="transmembrane region" description="Helical" evidence="9">
    <location>
        <begin position="338"/>
        <end position="361"/>
    </location>
</feature>
<feature type="transmembrane region" description="Helical" evidence="9">
    <location>
        <begin position="437"/>
        <end position="460"/>
    </location>
</feature>
<keyword evidence="6 9" id="KW-1133">Transmembrane helix</keyword>
<comment type="similarity">
    <text evidence="2 8">Belongs to the sodium:solute symporter (SSF) (TC 2.A.21) family.</text>
</comment>
<dbReference type="Proteomes" id="UP000018458">
    <property type="component" value="Unassembled WGS sequence"/>
</dbReference>
<feature type="transmembrane region" description="Helical" evidence="9">
    <location>
        <begin position="186"/>
        <end position="210"/>
    </location>
</feature>
<feature type="transmembrane region" description="Helical" evidence="9">
    <location>
        <begin position="285"/>
        <end position="309"/>
    </location>
</feature>
<evidence type="ECO:0000256" key="6">
    <source>
        <dbReference type="ARBA" id="ARBA00022989"/>
    </source>
</evidence>
<dbReference type="RefSeq" id="WP_009144102.1">
    <property type="nucleotide sequence ID" value="NZ_GL831062.1"/>
</dbReference>
<evidence type="ECO:0000313" key="11">
    <source>
        <dbReference type="Proteomes" id="UP000018458"/>
    </source>
</evidence>
<evidence type="ECO:0000256" key="8">
    <source>
        <dbReference type="RuleBase" id="RU362091"/>
    </source>
</evidence>
<feature type="transmembrane region" description="Helical" evidence="9">
    <location>
        <begin position="81"/>
        <end position="101"/>
    </location>
</feature>
<dbReference type="PANTHER" id="PTHR48086">
    <property type="entry name" value="SODIUM/PROLINE SYMPORTER-RELATED"/>
    <property type="match status" value="1"/>
</dbReference>
<evidence type="ECO:0000256" key="4">
    <source>
        <dbReference type="ARBA" id="ARBA00022692"/>
    </source>
</evidence>
<name>E8LMG4_SUCHY</name>
<evidence type="ECO:0000313" key="10">
    <source>
        <dbReference type="EMBL" id="EFY06286.1"/>
    </source>
</evidence>
<dbReference type="InterPro" id="IPR001734">
    <property type="entry name" value="Na/solute_symporter"/>
</dbReference>
<feature type="transmembrane region" description="Helical" evidence="9">
    <location>
        <begin position="466"/>
        <end position="484"/>
    </location>
</feature>
<keyword evidence="11" id="KW-1185">Reference proteome</keyword>
<proteinExistence type="inferred from homology"/>
<keyword evidence="7 9" id="KW-0472">Membrane</keyword>
<dbReference type="InterPro" id="IPR038377">
    <property type="entry name" value="Na/Glc_symporter_sf"/>
</dbReference>
<dbReference type="AlphaFoldDB" id="E8LMG4"/>
<keyword evidence="4 9" id="KW-0812">Transmembrane</keyword>
<evidence type="ECO:0000256" key="1">
    <source>
        <dbReference type="ARBA" id="ARBA00004141"/>
    </source>
</evidence>
<evidence type="ECO:0000256" key="2">
    <source>
        <dbReference type="ARBA" id="ARBA00006434"/>
    </source>
</evidence>
<feature type="transmembrane region" description="Helical" evidence="9">
    <location>
        <begin position="382"/>
        <end position="401"/>
    </location>
</feature>
<dbReference type="GO" id="GO:0015293">
    <property type="term" value="F:symporter activity"/>
    <property type="evidence" value="ECO:0007669"/>
    <property type="project" value="UniProtKB-KW"/>
</dbReference>
<keyword evidence="5" id="KW-0769">Symport</keyword>
<dbReference type="PROSITE" id="PS50283">
    <property type="entry name" value="NA_SOLUT_SYMP_3"/>
    <property type="match status" value="1"/>
</dbReference>
<dbReference type="GO" id="GO:0036376">
    <property type="term" value="P:sodium ion export across plasma membrane"/>
    <property type="evidence" value="ECO:0007669"/>
    <property type="project" value="InterPro"/>
</dbReference>
<dbReference type="NCBIfam" id="TIGR02119">
    <property type="entry name" value="panF"/>
    <property type="match status" value="1"/>
</dbReference>
<comment type="caution">
    <text evidence="10">The sequence shown here is derived from an EMBL/GenBank/DDBJ whole genome shotgun (WGS) entry which is preliminary data.</text>
</comment>
<feature type="transmembrane region" description="Helical" evidence="9">
    <location>
        <begin position="157"/>
        <end position="179"/>
    </location>
</feature>
<dbReference type="InterPro" id="IPR050277">
    <property type="entry name" value="Sodium:Solute_Symporter"/>
</dbReference>
<dbReference type="HOGENOM" id="CLU_018808_15_1_6"/>
<feature type="transmembrane region" description="Helical" evidence="9">
    <location>
        <begin position="12"/>
        <end position="30"/>
    </location>
</feature>
<feature type="transmembrane region" description="Helical" evidence="9">
    <location>
        <begin position="130"/>
        <end position="151"/>
    </location>
</feature>
<evidence type="ECO:0000256" key="3">
    <source>
        <dbReference type="ARBA" id="ARBA00022448"/>
    </source>
</evidence>
<keyword evidence="3" id="KW-0813">Transport</keyword>
<gene>
    <name evidence="10" type="primary">panF</name>
    <name evidence="10" type="ORF">HMPREF9444_01953</name>
</gene>
<dbReference type="Pfam" id="PF00474">
    <property type="entry name" value="SSF"/>
    <property type="match status" value="1"/>
</dbReference>
<sequence>MMNVNSINLQTFIPVLLFLFILLCIGFYAAQSVKNNSDFQKEYFLGSRNLGGVVLAMTLIATYGSVSSFVSGPGIAWDLGLGWVVFAAPQIITGFLILGVVGKKMAVLSRITGSLTVIDIIYKRFNSKTLSLLLALVLLIFFTAMTVGQFIGGAQIFAAITGLDYKAGLILFAAVTVIYTSGGFKAVALTDAACAILMLTGMFLLCGIIFDEAGGLDSIMSKISSINLNSEGVSRNLLPDADGALPYTLLFSAWLLVGFGTIGLPQSLVRCMSYKQTSDLHRAMIIGTIICGALMIGMTLLGVFARAVIEELPQNGTDSIIPTLIVTKMNPFLAGATLLGPLAATMSTVSSLLIAASSAVIKDIYGTFLGKNSADHSGKIRTLSIITTYTVGLIALLLALFPMDIVAWVNLFAFGGLETAFLMIILLGLFWQKMNTLGAFLSLGAGSISYITVMSLHINFLGFHNIVVGLFFAAVFAVIGSYIGKSNDEKTLKTFFPHKY</sequence>
<organism evidence="10 11">
    <name type="scientific">Succinatimonas hippei (strain DSM 22608 / JCM 16073 / KCTC 15190 / YIT 12066)</name>
    <dbReference type="NCBI Taxonomy" id="762983"/>
    <lineage>
        <taxon>Bacteria</taxon>
        <taxon>Pseudomonadati</taxon>
        <taxon>Pseudomonadota</taxon>
        <taxon>Gammaproteobacteria</taxon>
        <taxon>Aeromonadales</taxon>
        <taxon>Succinivibrionaceae</taxon>
        <taxon>Succinatimonas</taxon>
    </lineage>
</organism>
<reference evidence="10 11" key="1">
    <citation type="submission" date="2011-01" db="EMBL/GenBank/DDBJ databases">
        <authorList>
            <person name="Weinstock G."/>
            <person name="Sodergren E."/>
            <person name="Clifton S."/>
            <person name="Fulton L."/>
            <person name="Fulton B."/>
            <person name="Courtney L."/>
            <person name="Fronick C."/>
            <person name="Harrison M."/>
            <person name="Strong C."/>
            <person name="Farmer C."/>
            <person name="Delahaunty K."/>
            <person name="Markovic C."/>
            <person name="Hall O."/>
            <person name="Minx P."/>
            <person name="Tomlinson C."/>
            <person name="Mitreva M."/>
            <person name="Hou S."/>
            <person name="Chen J."/>
            <person name="Wollam A."/>
            <person name="Pepin K.H."/>
            <person name="Johnson M."/>
            <person name="Bhonagiri V."/>
            <person name="Zhang X."/>
            <person name="Suruliraj S."/>
            <person name="Warren W."/>
            <person name="Chinwalla A."/>
            <person name="Mardis E.R."/>
            <person name="Wilson R.K."/>
        </authorList>
    </citation>
    <scope>NUCLEOTIDE SEQUENCE [LARGE SCALE GENOMIC DNA]</scope>
    <source>
        <strain evidence="11">DSM 22608 / JCM 16073 / KCTC 15190 / YIT 12066</strain>
    </source>
</reference>
<evidence type="ECO:0000256" key="5">
    <source>
        <dbReference type="ARBA" id="ARBA00022847"/>
    </source>
</evidence>
<dbReference type="PANTHER" id="PTHR48086:SF4">
    <property type="entry name" value="SODIUM_PANTOTHENATE SYMPORTER"/>
    <property type="match status" value="1"/>
</dbReference>
<feature type="transmembrane region" description="Helical" evidence="9">
    <location>
        <begin position="244"/>
        <end position="264"/>
    </location>
</feature>
<feature type="transmembrane region" description="Helical" evidence="9">
    <location>
        <begin position="407"/>
        <end position="430"/>
    </location>
</feature>
<dbReference type="Gene3D" id="1.20.1730.10">
    <property type="entry name" value="Sodium/glucose cotransporter"/>
    <property type="match status" value="1"/>
</dbReference>
<dbReference type="eggNOG" id="COG4145">
    <property type="taxonomic scope" value="Bacteria"/>
</dbReference>
<feature type="transmembrane region" description="Helical" evidence="9">
    <location>
        <begin position="50"/>
        <end position="69"/>
    </location>
</feature>
<dbReference type="GO" id="GO:0015233">
    <property type="term" value="F:pantothenate transmembrane transporter activity"/>
    <property type="evidence" value="ECO:0007669"/>
    <property type="project" value="InterPro"/>
</dbReference>
<comment type="subcellular location">
    <subcellularLocation>
        <location evidence="1">Membrane</location>
        <topology evidence="1">Multi-pass membrane protein</topology>
    </subcellularLocation>
</comment>
<protein>
    <submittedName>
        <fullName evidence="10">Sodium/pantothenate symporter</fullName>
    </submittedName>
</protein>
<dbReference type="GO" id="GO:0015081">
    <property type="term" value="F:sodium ion transmembrane transporter activity"/>
    <property type="evidence" value="ECO:0007669"/>
    <property type="project" value="InterPro"/>
</dbReference>
<accession>E8LMG4</accession>
<dbReference type="NCBIfam" id="TIGR00813">
    <property type="entry name" value="sss"/>
    <property type="match status" value="1"/>
</dbReference>
<dbReference type="EMBL" id="AEVO01000136">
    <property type="protein sequence ID" value="EFY06286.1"/>
    <property type="molecule type" value="Genomic_DNA"/>
</dbReference>